<dbReference type="InterPro" id="IPR010930">
    <property type="entry name" value="Flg_bb/hook_C_dom"/>
</dbReference>
<feature type="domain" description="Flagellar basal-body/hook protein C-terminal" evidence="2">
    <location>
        <begin position="10"/>
        <end position="52"/>
    </location>
</feature>
<evidence type="ECO:0000313" key="3">
    <source>
        <dbReference type="EMBL" id="GAG32552.1"/>
    </source>
</evidence>
<feature type="non-terminal residue" evidence="3">
    <location>
        <position position="1"/>
    </location>
</feature>
<dbReference type="Pfam" id="PF06429">
    <property type="entry name" value="Flg_bbr_C"/>
    <property type="match status" value="1"/>
</dbReference>
<organism evidence="3">
    <name type="scientific">marine sediment metagenome</name>
    <dbReference type="NCBI Taxonomy" id="412755"/>
    <lineage>
        <taxon>unclassified sequences</taxon>
        <taxon>metagenomes</taxon>
        <taxon>ecological metagenomes</taxon>
    </lineage>
</organism>
<comment type="similarity">
    <text evidence="1">Belongs to the flagella basal body rod proteins family.</text>
</comment>
<dbReference type="EMBL" id="BARS01042785">
    <property type="protein sequence ID" value="GAG32552.1"/>
    <property type="molecule type" value="Genomic_DNA"/>
</dbReference>
<comment type="caution">
    <text evidence="3">The sequence shown here is derived from an EMBL/GenBank/DDBJ whole genome shotgun (WGS) entry which is preliminary data.</text>
</comment>
<dbReference type="AlphaFoldDB" id="X0XAX6"/>
<proteinExistence type="inferred from homology"/>
<evidence type="ECO:0000259" key="2">
    <source>
        <dbReference type="Pfam" id="PF06429"/>
    </source>
</evidence>
<evidence type="ECO:0000256" key="1">
    <source>
        <dbReference type="ARBA" id="ARBA00009677"/>
    </source>
</evidence>
<protein>
    <recommendedName>
        <fullName evidence="2">Flagellar basal-body/hook protein C-terminal domain-containing protein</fullName>
    </recommendedName>
</protein>
<gene>
    <name evidence="3" type="ORF">S01H1_64870</name>
</gene>
<reference evidence="3" key="1">
    <citation type="journal article" date="2014" name="Front. Microbiol.">
        <title>High frequency of phylogenetically diverse reductive dehalogenase-homologous genes in deep subseafloor sedimentary metagenomes.</title>
        <authorList>
            <person name="Kawai M."/>
            <person name="Futagami T."/>
            <person name="Toyoda A."/>
            <person name="Takaki Y."/>
            <person name="Nishi S."/>
            <person name="Hori S."/>
            <person name="Arai W."/>
            <person name="Tsubouchi T."/>
            <person name="Morono Y."/>
            <person name="Uchiyama I."/>
            <person name="Ito T."/>
            <person name="Fujiyama A."/>
            <person name="Inagaki F."/>
            <person name="Takami H."/>
        </authorList>
    </citation>
    <scope>NUCLEOTIDE SEQUENCE</scope>
    <source>
        <strain evidence="3">Expedition CK06-06</strain>
    </source>
</reference>
<name>X0XAX6_9ZZZZ</name>
<sequence>EAAENARVLQGVVEKSNVKPITELSRMIETVRAYTNMAQALSQAQDLRRDAIEQLGTPPRP</sequence>
<accession>X0XAX6</accession>